<dbReference type="SMART" id="SM00966">
    <property type="entry name" value="SpoVT_AbrB"/>
    <property type="match status" value="1"/>
</dbReference>
<name>A0ABU7J4J5_9GAMM</name>
<evidence type="ECO:0000313" key="3">
    <source>
        <dbReference type="Proteomes" id="UP001336314"/>
    </source>
</evidence>
<keyword evidence="2" id="KW-0238">DNA-binding</keyword>
<keyword evidence="3" id="KW-1185">Reference proteome</keyword>
<protein>
    <submittedName>
        <fullName evidence="2">AbrB/MazE/SpoVT family DNA-binding domain-containing protein</fullName>
    </submittedName>
</protein>
<feature type="domain" description="SpoVT-AbrB" evidence="1">
    <location>
        <begin position="4"/>
        <end position="49"/>
    </location>
</feature>
<dbReference type="GO" id="GO:0003677">
    <property type="term" value="F:DNA binding"/>
    <property type="evidence" value="ECO:0007669"/>
    <property type="project" value="UniProtKB-KW"/>
</dbReference>
<gene>
    <name evidence="2" type="ORF">QWY20_07770</name>
</gene>
<evidence type="ECO:0000313" key="2">
    <source>
        <dbReference type="EMBL" id="MEE2001347.1"/>
    </source>
</evidence>
<dbReference type="EMBL" id="JAUHLI010000006">
    <property type="protein sequence ID" value="MEE2001347.1"/>
    <property type="molecule type" value="Genomic_DNA"/>
</dbReference>
<dbReference type="InterPro" id="IPR007159">
    <property type="entry name" value="SpoVT-AbrB_dom"/>
</dbReference>
<proteinExistence type="predicted"/>
<dbReference type="Proteomes" id="UP001336314">
    <property type="component" value="Unassembled WGS sequence"/>
</dbReference>
<sequence length="87" mass="9470">METTKLSSKGQVIIPKHIRQSHHWESGLELQVIEQEGGVLLKPKAPFAPTALTEVAGSLPYSGSSKTNAEIETAMKQAAKKAWRDSN</sequence>
<organism evidence="2 3">
    <name type="scientific">Alkalimonas cellulosilytica</name>
    <dbReference type="NCBI Taxonomy" id="3058395"/>
    <lineage>
        <taxon>Bacteria</taxon>
        <taxon>Pseudomonadati</taxon>
        <taxon>Pseudomonadota</taxon>
        <taxon>Gammaproteobacteria</taxon>
        <taxon>Alkalimonas</taxon>
    </lineage>
</organism>
<comment type="caution">
    <text evidence="2">The sequence shown here is derived from an EMBL/GenBank/DDBJ whole genome shotgun (WGS) entry which is preliminary data.</text>
</comment>
<evidence type="ECO:0000259" key="1">
    <source>
        <dbReference type="SMART" id="SM00966"/>
    </source>
</evidence>
<dbReference type="Pfam" id="PF04014">
    <property type="entry name" value="MazE_antitoxin"/>
    <property type="match status" value="1"/>
</dbReference>
<dbReference type="SUPFAM" id="SSF89447">
    <property type="entry name" value="AbrB/MazE/MraZ-like"/>
    <property type="match status" value="1"/>
</dbReference>
<dbReference type="NCBIfam" id="TIGR01439">
    <property type="entry name" value="lp_hng_hel_AbrB"/>
    <property type="match status" value="1"/>
</dbReference>
<dbReference type="InterPro" id="IPR037914">
    <property type="entry name" value="SpoVT-AbrB_sf"/>
</dbReference>
<dbReference type="RefSeq" id="WP_330128448.1">
    <property type="nucleotide sequence ID" value="NZ_JAUHLI010000006.1"/>
</dbReference>
<accession>A0ABU7J4J5</accession>
<dbReference type="Gene3D" id="2.10.260.10">
    <property type="match status" value="1"/>
</dbReference>
<reference evidence="2 3" key="1">
    <citation type="submission" date="2023-07" db="EMBL/GenBank/DDBJ databases">
        <title>Alkalimonas sp., MEB108 novel, alkaliphilic bacterium isolated from Lonar Lake, India.</title>
        <authorList>
            <person name="Joshi A."/>
            <person name="Thite S."/>
        </authorList>
    </citation>
    <scope>NUCLEOTIDE SEQUENCE [LARGE SCALE GENOMIC DNA]</scope>
    <source>
        <strain evidence="2 3">MEB108</strain>
    </source>
</reference>